<name>A0AAE1UTL6_9SOLA</name>
<keyword evidence="4" id="KW-1185">Reference proteome</keyword>
<proteinExistence type="predicted"/>
<evidence type="ECO:0000313" key="4">
    <source>
        <dbReference type="Proteomes" id="UP001291623"/>
    </source>
</evidence>
<accession>A0AAE1UTL6</accession>
<evidence type="ECO:0000259" key="2">
    <source>
        <dbReference type="Pfam" id="PF04937"/>
    </source>
</evidence>
<dbReference type="PANTHER" id="PTHR32166">
    <property type="entry name" value="OSJNBA0013A04.12 PROTEIN"/>
    <property type="match status" value="1"/>
</dbReference>
<sequence>MAQRVKLAGNLKPEMGRSRQNSAGTRINIISYIFLFFRVLQQLLYKPDCNLSLLRNQDKIDVRQHGVAVDQKKSKIKCNYCGKVVSGFNRLKYHLGGIRGDVTPCLDAPTLLKEGLKAELLDKKNGNLIKEVGQLYHPNLPLKRNWCPRESDGEPNKSSENGNKKHNGVNSKAAGNCVVDSSSQEISKSIGRFFYEAGIDFDAIRSPSFQRMVKATLSHPGETIKFPSCQELKGWILQDAVKEMQQYVMEMKNSWASTGCSVLLDGWVDSNGRNLINILVYCPRGTIYLRSSDISSFNGNVDAMLLFFEEVVEEVGVENVVQIVAYSTSACMMEAGKKLMEKRKTIFWTVDASHCMELMLQKFTKIDPIQEVLDKAKTLTQFIYSHPTVLKLLRDACPDELVKPSKRNSIMPFLTLENIVSQKEHLVMMFESSNWCCSILASTSEGKRVSELVEDQSFWTGALMAVKATIPLVEVIKLLNGTNKPQVGYIYDTLDQAKETIKNEFKHTKSHYARFWEAIDDIWDEYLHSHLHAVGYFLNPTLFYSSDFHTDVEVSCGLCFCVVRMAEDRHIQDLITSQIDEYRLGKGTFHDGSFKDKLSNTSSGALWWSQYGGDCPELQRLAVRILSQTCDGALHYRLKRSLVETLLTDGMNTIEKQRLRDLVFVHCNLQLQAFDPDGSNDIIDDVLDPMDEWIVGKEPSLVSENTELT</sequence>
<evidence type="ECO:0000256" key="1">
    <source>
        <dbReference type="SAM" id="MobiDB-lite"/>
    </source>
</evidence>
<organism evidence="3 4">
    <name type="scientific">Anisodus tanguticus</name>
    <dbReference type="NCBI Taxonomy" id="243964"/>
    <lineage>
        <taxon>Eukaryota</taxon>
        <taxon>Viridiplantae</taxon>
        <taxon>Streptophyta</taxon>
        <taxon>Embryophyta</taxon>
        <taxon>Tracheophyta</taxon>
        <taxon>Spermatophyta</taxon>
        <taxon>Magnoliopsida</taxon>
        <taxon>eudicotyledons</taxon>
        <taxon>Gunneridae</taxon>
        <taxon>Pentapetalae</taxon>
        <taxon>asterids</taxon>
        <taxon>lamiids</taxon>
        <taxon>Solanales</taxon>
        <taxon>Solanaceae</taxon>
        <taxon>Solanoideae</taxon>
        <taxon>Hyoscyameae</taxon>
        <taxon>Anisodus</taxon>
    </lineage>
</organism>
<dbReference type="Proteomes" id="UP001291623">
    <property type="component" value="Unassembled WGS sequence"/>
</dbReference>
<dbReference type="PANTHER" id="PTHR32166:SF63">
    <property type="entry name" value="HAT TRANSPOSON SUPERFAMILY PROTEIN"/>
    <property type="match status" value="1"/>
</dbReference>
<comment type="caution">
    <text evidence="3">The sequence shown here is derived from an EMBL/GenBank/DDBJ whole genome shotgun (WGS) entry which is preliminary data.</text>
</comment>
<feature type="compositionally biased region" description="Basic and acidic residues" evidence="1">
    <location>
        <begin position="147"/>
        <end position="157"/>
    </location>
</feature>
<dbReference type="Pfam" id="PF04937">
    <property type="entry name" value="DUF659"/>
    <property type="match status" value="1"/>
</dbReference>
<evidence type="ECO:0000313" key="3">
    <source>
        <dbReference type="EMBL" id="KAK4342727.1"/>
    </source>
</evidence>
<dbReference type="SUPFAM" id="SSF53098">
    <property type="entry name" value="Ribonuclease H-like"/>
    <property type="match status" value="1"/>
</dbReference>
<protein>
    <recommendedName>
        <fullName evidence="2">DUF659 domain-containing protein</fullName>
    </recommendedName>
</protein>
<gene>
    <name evidence="3" type="ORF">RND71_038543</name>
</gene>
<reference evidence="3" key="1">
    <citation type="submission" date="2023-12" db="EMBL/GenBank/DDBJ databases">
        <title>Genome assembly of Anisodus tanguticus.</title>
        <authorList>
            <person name="Wang Y.-J."/>
        </authorList>
    </citation>
    <scope>NUCLEOTIDE SEQUENCE</scope>
    <source>
        <strain evidence="3">KB-2021</strain>
        <tissue evidence="3">Leaf</tissue>
    </source>
</reference>
<feature type="region of interest" description="Disordered" evidence="1">
    <location>
        <begin position="146"/>
        <end position="170"/>
    </location>
</feature>
<dbReference type="AlphaFoldDB" id="A0AAE1UTL6"/>
<dbReference type="InterPro" id="IPR012337">
    <property type="entry name" value="RNaseH-like_sf"/>
</dbReference>
<dbReference type="InterPro" id="IPR007021">
    <property type="entry name" value="DUF659"/>
</dbReference>
<dbReference type="EMBL" id="JAVYJV010000021">
    <property type="protein sequence ID" value="KAK4342727.1"/>
    <property type="molecule type" value="Genomic_DNA"/>
</dbReference>
<feature type="domain" description="DUF659" evidence="2">
    <location>
        <begin position="227"/>
        <end position="378"/>
    </location>
</feature>